<dbReference type="OrthoDB" id="5954868at2759"/>
<evidence type="ECO:0000313" key="2">
    <source>
        <dbReference type="Proteomes" id="UP000410492"/>
    </source>
</evidence>
<keyword evidence="2" id="KW-1185">Reference proteome</keyword>
<organism evidence="1 2">
    <name type="scientific">Callosobruchus maculatus</name>
    <name type="common">Southern cowpea weevil</name>
    <name type="synonym">Pulse bruchid</name>
    <dbReference type="NCBI Taxonomy" id="64391"/>
    <lineage>
        <taxon>Eukaryota</taxon>
        <taxon>Metazoa</taxon>
        <taxon>Ecdysozoa</taxon>
        <taxon>Arthropoda</taxon>
        <taxon>Hexapoda</taxon>
        <taxon>Insecta</taxon>
        <taxon>Pterygota</taxon>
        <taxon>Neoptera</taxon>
        <taxon>Endopterygota</taxon>
        <taxon>Coleoptera</taxon>
        <taxon>Polyphaga</taxon>
        <taxon>Cucujiformia</taxon>
        <taxon>Chrysomeloidea</taxon>
        <taxon>Chrysomelidae</taxon>
        <taxon>Bruchinae</taxon>
        <taxon>Bruchini</taxon>
        <taxon>Callosobruchus</taxon>
    </lineage>
</organism>
<evidence type="ECO:0000313" key="1">
    <source>
        <dbReference type="EMBL" id="VEN52146.1"/>
    </source>
</evidence>
<dbReference type="EMBL" id="CAACVG010009116">
    <property type="protein sequence ID" value="VEN52146.1"/>
    <property type="molecule type" value="Genomic_DNA"/>
</dbReference>
<reference evidence="1 2" key="1">
    <citation type="submission" date="2019-01" db="EMBL/GenBank/DDBJ databases">
        <authorList>
            <person name="Sayadi A."/>
        </authorList>
    </citation>
    <scope>NUCLEOTIDE SEQUENCE [LARGE SCALE GENOMIC DNA]</scope>
</reference>
<gene>
    <name evidence="1" type="ORF">CALMAC_LOCUS12386</name>
</gene>
<accession>A0A653CWA3</accession>
<dbReference type="Proteomes" id="UP000410492">
    <property type="component" value="Unassembled WGS sequence"/>
</dbReference>
<sequence>IIYMGSHSKKL</sequence>
<name>A0A653CWA3_CALMS</name>
<feature type="non-terminal residue" evidence="1">
    <location>
        <position position="1"/>
    </location>
</feature>
<proteinExistence type="predicted"/>
<protein>
    <submittedName>
        <fullName evidence="1">Uncharacterized protein</fullName>
    </submittedName>
</protein>